<organism evidence="1 2">
    <name type="scientific">Clavispora lusitaniae</name>
    <name type="common">Candida lusitaniae</name>
    <dbReference type="NCBI Taxonomy" id="36911"/>
    <lineage>
        <taxon>Eukaryota</taxon>
        <taxon>Fungi</taxon>
        <taxon>Dikarya</taxon>
        <taxon>Ascomycota</taxon>
        <taxon>Saccharomycotina</taxon>
        <taxon>Pichiomycetes</taxon>
        <taxon>Metschnikowiaceae</taxon>
        <taxon>Clavispora</taxon>
    </lineage>
</organism>
<keyword evidence="2" id="KW-1185">Reference proteome</keyword>
<sequence length="338" mass="38481">MQSIQMSNCVCDTHCHLGVKATVQDVERLVSFISSEERDQRPQSFSVMSTNHSDLALLEHLIKHDHTKAIMPYFGIHPWYSHLFTLDPNLSKEQHYTECLSPAPDDQLLSLLPHPITLDAHMARIRHIAEECHRNKIRYGIGEIGLDKSFRLPSNGFYGNQNVSEDIKLTKCKVSMSHQLRVLQTQLALAHELQVSVSLHCVKAHGALFDLLKQNYDSISLVVLHSYSGSLEQARVWIRTFEKQSRKIAFSFSNIINAAENKVDTLEELVKSLSDAQTLAETDLPLDEFLVPKRSQEYYEHLRKVLSTISRANGRSVEEESEVLKDTTRVLNLIQNIA</sequence>
<evidence type="ECO:0000313" key="1">
    <source>
        <dbReference type="EMBL" id="QFZ28443.1"/>
    </source>
</evidence>
<evidence type="ECO:0000313" key="2">
    <source>
        <dbReference type="Proteomes" id="UP000326582"/>
    </source>
</evidence>
<protein>
    <submittedName>
        <fullName evidence="1">Uncharacterized deoxyribonuclease</fullName>
    </submittedName>
</protein>
<dbReference type="EMBL" id="CP038487">
    <property type="protein sequence ID" value="QFZ28443.1"/>
    <property type="molecule type" value="Genomic_DNA"/>
</dbReference>
<accession>A0ACD0WLJ6</accession>
<gene>
    <name evidence="1" type="ORF">EJF14_40484</name>
</gene>
<dbReference type="Proteomes" id="UP000326582">
    <property type="component" value="Chromosome 4"/>
</dbReference>
<proteinExistence type="predicted"/>
<reference evidence="2" key="1">
    <citation type="journal article" date="2019" name="MBio">
        <title>Comparative genomics for the elucidation of multidrug resistance (MDR) in Candida lusitaniae.</title>
        <authorList>
            <person name="Kannan A."/>
            <person name="Asner S.A."/>
            <person name="Trachsel E."/>
            <person name="Kelly S."/>
            <person name="Parker J."/>
            <person name="Sanglard D."/>
        </authorList>
    </citation>
    <scope>NUCLEOTIDE SEQUENCE [LARGE SCALE GENOMIC DNA]</scope>
    <source>
        <strain evidence="2">P1</strain>
    </source>
</reference>
<name>A0ACD0WLJ6_CLALS</name>